<accession>A0AAD7E7S5</accession>
<evidence type="ECO:0000313" key="2">
    <source>
        <dbReference type="EMBL" id="KAJ7302022.1"/>
    </source>
</evidence>
<evidence type="ECO:0000259" key="1">
    <source>
        <dbReference type="Pfam" id="PF13946"/>
    </source>
</evidence>
<dbReference type="EMBL" id="JARIHO010000122">
    <property type="protein sequence ID" value="KAJ7302022.1"/>
    <property type="molecule type" value="Genomic_DNA"/>
</dbReference>
<dbReference type="InterPro" id="IPR025282">
    <property type="entry name" value="DUF4214"/>
</dbReference>
<comment type="caution">
    <text evidence="2">The sequence shown here is derived from an EMBL/GenBank/DDBJ whole genome shotgun (WGS) entry which is preliminary data.</text>
</comment>
<organism evidence="2 3">
    <name type="scientific">Mycena albidolilacea</name>
    <dbReference type="NCBI Taxonomy" id="1033008"/>
    <lineage>
        <taxon>Eukaryota</taxon>
        <taxon>Fungi</taxon>
        <taxon>Dikarya</taxon>
        <taxon>Basidiomycota</taxon>
        <taxon>Agaricomycotina</taxon>
        <taxon>Agaricomycetes</taxon>
        <taxon>Agaricomycetidae</taxon>
        <taxon>Agaricales</taxon>
        <taxon>Marasmiineae</taxon>
        <taxon>Mycenaceae</taxon>
        <taxon>Mycena</taxon>
    </lineage>
</organism>
<keyword evidence="3" id="KW-1185">Reference proteome</keyword>
<dbReference type="Proteomes" id="UP001218218">
    <property type="component" value="Unassembled WGS sequence"/>
</dbReference>
<sequence length="173" mass="19714">MSRGTADFIGTLYHNVHDRDPEGQQVIDFHTKVAYNTGLVNTVVGFFNSIEYRIKSIPTEETVKKLYCSILNREPGVAEVDHHTQEITRGRSMKDARKGAARAVIAPRPDLTFDFIITLYQNILDRDPENQAVIYFHSEVAKDRGLRMAVTGFFTSDEYRAKDLSTRDCQEVI</sequence>
<proteinExistence type="predicted"/>
<reference evidence="2" key="1">
    <citation type="submission" date="2023-03" db="EMBL/GenBank/DDBJ databases">
        <title>Massive genome expansion in bonnet fungi (Mycena s.s.) driven by repeated elements and novel gene families across ecological guilds.</title>
        <authorList>
            <consortium name="Lawrence Berkeley National Laboratory"/>
            <person name="Harder C.B."/>
            <person name="Miyauchi S."/>
            <person name="Viragh M."/>
            <person name="Kuo A."/>
            <person name="Thoen E."/>
            <person name="Andreopoulos B."/>
            <person name="Lu D."/>
            <person name="Skrede I."/>
            <person name="Drula E."/>
            <person name="Henrissat B."/>
            <person name="Morin E."/>
            <person name="Kohler A."/>
            <person name="Barry K."/>
            <person name="LaButti K."/>
            <person name="Morin E."/>
            <person name="Salamov A."/>
            <person name="Lipzen A."/>
            <person name="Mereny Z."/>
            <person name="Hegedus B."/>
            <person name="Baldrian P."/>
            <person name="Stursova M."/>
            <person name="Weitz H."/>
            <person name="Taylor A."/>
            <person name="Grigoriev I.V."/>
            <person name="Nagy L.G."/>
            <person name="Martin F."/>
            <person name="Kauserud H."/>
        </authorList>
    </citation>
    <scope>NUCLEOTIDE SEQUENCE</scope>
    <source>
        <strain evidence="2">CBHHK002</strain>
    </source>
</reference>
<protein>
    <recommendedName>
        <fullName evidence="1">DUF4214 domain-containing protein</fullName>
    </recommendedName>
</protein>
<name>A0AAD7E7S5_9AGAR</name>
<dbReference type="Pfam" id="PF13946">
    <property type="entry name" value="DUF4214"/>
    <property type="match status" value="1"/>
</dbReference>
<dbReference type="AlphaFoldDB" id="A0AAD7E7S5"/>
<evidence type="ECO:0000313" key="3">
    <source>
        <dbReference type="Proteomes" id="UP001218218"/>
    </source>
</evidence>
<gene>
    <name evidence="2" type="ORF">DFH08DRAFT_827019</name>
</gene>
<dbReference type="InterPro" id="IPR038255">
    <property type="entry name" value="PBS_linker_sf"/>
</dbReference>
<dbReference type="Gene3D" id="1.10.3130.20">
    <property type="entry name" value="Phycobilisome linker domain"/>
    <property type="match status" value="1"/>
</dbReference>
<feature type="domain" description="DUF4214" evidence="1">
    <location>
        <begin position="114"/>
        <end position="161"/>
    </location>
</feature>